<feature type="domain" description="AP2/ERF" evidence="6">
    <location>
        <begin position="73"/>
        <end position="130"/>
    </location>
</feature>
<dbReference type="Proteomes" id="UP001497457">
    <property type="component" value="Chromosome 7b"/>
</dbReference>
<dbReference type="PANTHER" id="PTHR31194">
    <property type="entry name" value="SHN SHINE , DNA BINDING / TRANSCRIPTION FACTOR"/>
    <property type="match status" value="1"/>
</dbReference>
<dbReference type="InterPro" id="IPR016177">
    <property type="entry name" value="DNA-bd_dom_sf"/>
</dbReference>
<organism evidence="7 8">
    <name type="scientific">Urochloa decumbens</name>
    <dbReference type="NCBI Taxonomy" id="240449"/>
    <lineage>
        <taxon>Eukaryota</taxon>
        <taxon>Viridiplantae</taxon>
        <taxon>Streptophyta</taxon>
        <taxon>Embryophyta</taxon>
        <taxon>Tracheophyta</taxon>
        <taxon>Spermatophyta</taxon>
        <taxon>Magnoliopsida</taxon>
        <taxon>Liliopsida</taxon>
        <taxon>Poales</taxon>
        <taxon>Poaceae</taxon>
        <taxon>PACMAD clade</taxon>
        <taxon>Panicoideae</taxon>
        <taxon>Panicodae</taxon>
        <taxon>Paniceae</taxon>
        <taxon>Melinidinae</taxon>
        <taxon>Urochloa</taxon>
    </lineage>
</organism>
<dbReference type="PRINTS" id="PR00367">
    <property type="entry name" value="ETHRSPELEMNT"/>
</dbReference>
<sequence>MMPCMQKVRILYSDPDATDSSDDEDGQNTRVKKMVREVLVPLKDSKTSKCLKTLVPCETKDLEVSKKKGKSSRFRGVRKRPWGRWAAEIRDPVRKTRKWIGSYDSEEAAAAAYQAYANQIRAEVIAIKAQQSVSECAALSSSSSVSCVSSSAPCEQAAQEEQKGVFMEIDREQTAQEVQKEVFMEIDPEPLDEILLNFSSTPKDISMDVLLGRIDEIPVSDSVSLADELPLDDLTRLEDAFPISDFMGATHKPLHDDYIGLADISHLPLPMKDPAFNLDAELDWSGFDFTVIEHELQVL</sequence>
<dbReference type="SMART" id="SM00380">
    <property type="entry name" value="AP2"/>
    <property type="match status" value="1"/>
</dbReference>
<dbReference type="PROSITE" id="PS51032">
    <property type="entry name" value="AP2_ERF"/>
    <property type="match status" value="1"/>
</dbReference>
<gene>
    <name evidence="7" type="ORF">URODEC1_LOCUS108281</name>
</gene>
<reference evidence="7 8" key="2">
    <citation type="submission" date="2024-10" db="EMBL/GenBank/DDBJ databases">
        <authorList>
            <person name="Ryan C."/>
        </authorList>
    </citation>
    <scope>NUCLEOTIDE SEQUENCE [LARGE SCALE GENOMIC DNA]</scope>
</reference>
<keyword evidence="4" id="KW-0804">Transcription</keyword>
<dbReference type="AlphaFoldDB" id="A0ABC9FSD6"/>
<evidence type="ECO:0000256" key="1">
    <source>
        <dbReference type="ARBA" id="ARBA00004123"/>
    </source>
</evidence>
<reference evidence="8" key="1">
    <citation type="submission" date="2024-06" db="EMBL/GenBank/DDBJ databases">
        <authorList>
            <person name="Ryan C."/>
        </authorList>
    </citation>
    <scope>NUCLEOTIDE SEQUENCE [LARGE SCALE GENOMIC DNA]</scope>
</reference>
<dbReference type="GO" id="GO:0005634">
    <property type="term" value="C:nucleus"/>
    <property type="evidence" value="ECO:0007669"/>
    <property type="project" value="UniProtKB-SubCell"/>
</dbReference>
<evidence type="ECO:0000256" key="5">
    <source>
        <dbReference type="ARBA" id="ARBA00023242"/>
    </source>
</evidence>
<dbReference type="InterPro" id="IPR001471">
    <property type="entry name" value="AP2/ERF_dom"/>
</dbReference>
<evidence type="ECO:0000259" key="6">
    <source>
        <dbReference type="PROSITE" id="PS51032"/>
    </source>
</evidence>
<dbReference type="Gene3D" id="3.30.730.10">
    <property type="entry name" value="AP2/ERF domain"/>
    <property type="match status" value="1"/>
</dbReference>
<keyword evidence="2" id="KW-0805">Transcription regulation</keyword>
<keyword evidence="5" id="KW-0539">Nucleus</keyword>
<comment type="subcellular location">
    <subcellularLocation>
        <location evidence="1">Nucleus</location>
    </subcellularLocation>
</comment>
<dbReference type="Pfam" id="PF00847">
    <property type="entry name" value="AP2"/>
    <property type="match status" value="1"/>
</dbReference>
<evidence type="ECO:0000313" key="7">
    <source>
        <dbReference type="EMBL" id="CAL5080813.1"/>
    </source>
</evidence>
<dbReference type="SUPFAM" id="SSF54171">
    <property type="entry name" value="DNA-binding domain"/>
    <property type="match status" value="1"/>
</dbReference>
<evidence type="ECO:0000256" key="3">
    <source>
        <dbReference type="ARBA" id="ARBA00023125"/>
    </source>
</evidence>
<dbReference type="InterPro" id="IPR050913">
    <property type="entry name" value="AP2/ERF_ERF"/>
</dbReference>
<proteinExistence type="predicted"/>
<keyword evidence="3" id="KW-0238">DNA-binding</keyword>
<keyword evidence="8" id="KW-1185">Reference proteome</keyword>
<dbReference type="PANTHER" id="PTHR31194:SF140">
    <property type="entry name" value="ETHYLENE-RESPONSIVE TRANSCRIPTION FACTOR CRF2"/>
    <property type="match status" value="1"/>
</dbReference>
<dbReference type="EMBL" id="OZ075117">
    <property type="protein sequence ID" value="CAL5080813.1"/>
    <property type="molecule type" value="Genomic_DNA"/>
</dbReference>
<dbReference type="GO" id="GO:0003677">
    <property type="term" value="F:DNA binding"/>
    <property type="evidence" value="ECO:0007669"/>
    <property type="project" value="UniProtKB-KW"/>
</dbReference>
<protein>
    <recommendedName>
        <fullName evidence="6">AP2/ERF domain-containing protein</fullName>
    </recommendedName>
</protein>
<evidence type="ECO:0000256" key="2">
    <source>
        <dbReference type="ARBA" id="ARBA00023015"/>
    </source>
</evidence>
<evidence type="ECO:0000256" key="4">
    <source>
        <dbReference type="ARBA" id="ARBA00023163"/>
    </source>
</evidence>
<dbReference type="CDD" id="cd00018">
    <property type="entry name" value="AP2"/>
    <property type="match status" value="1"/>
</dbReference>
<dbReference type="InterPro" id="IPR036955">
    <property type="entry name" value="AP2/ERF_dom_sf"/>
</dbReference>
<name>A0ABC9FSD6_9POAL</name>
<accession>A0ABC9FSD6</accession>
<evidence type="ECO:0000313" key="8">
    <source>
        <dbReference type="Proteomes" id="UP001497457"/>
    </source>
</evidence>